<sequence length="284" mass="29575">MFCTGDALNLEGLSTLTNFRNNCPFISFTFTLLSPSLPGHQPSNTGVLGPPAIAPLQHNYTHPGSMPVSGNGPLTQPLHQCQQANGIPTTTATAVPIPVQDASAMSVDAFNSCALNVLANATYGAVPCPASQIHPTNCVDLTSAFSGSNPVPMGLNPLSLTAAYPNAVSGACLLSGLPVPSVAGPSAAYTPLGSMIPSSPGTGSWCLFVCNLTPDTEEATLWRLFGPFGAVRSVKVVRDPGTNRCRGFGFVNMTNYAEALLAIHHLNGYPLGNRFLQVAFKLHP</sequence>
<dbReference type="SUPFAM" id="SSF54928">
    <property type="entry name" value="RNA-binding domain, RBD"/>
    <property type="match status" value="1"/>
</dbReference>
<dbReference type="AlphaFoldDB" id="A0A504Y8G0"/>
<keyword evidence="5" id="KW-1185">Reference proteome</keyword>
<evidence type="ECO:0000259" key="3">
    <source>
        <dbReference type="PROSITE" id="PS50102"/>
    </source>
</evidence>
<organism evidence="4 5">
    <name type="scientific">Fasciola gigantica</name>
    <name type="common">Giant liver fluke</name>
    <dbReference type="NCBI Taxonomy" id="46835"/>
    <lineage>
        <taxon>Eukaryota</taxon>
        <taxon>Metazoa</taxon>
        <taxon>Spiralia</taxon>
        <taxon>Lophotrochozoa</taxon>
        <taxon>Platyhelminthes</taxon>
        <taxon>Trematoda</taxon>
        <taxon>Digenea</taxon>
        <taxon>Plagiorchiida</taxon>
        <taxon>Echinostomata</taxon>
        <taxon>Echinostomatoidea</taxon>
        <taxon>Fasciolidae</taxon>
        <taxon>Fasciola</taxon>
    </lineage>
</organism>
<comment type="caution">
    <text evidence="4">The sequence shown here is derived from an EMBL/GenBank/DDBJ whole genome shotgun (WGS) entry which is preliminary data.</text>
</comment>
<dbReference type="Pfam" id="PF00076">
    <property type="entry name" value="RRM_1"/>
    <property type="match status" value="1"/>
</dbReference>
<evidence type="ECO:0000313" key="5">
    <source>
        <dbReference type="Proteomes" id="UP000316759"/>
    </source>
</evidence>
<dbReference type="Proteomes" id="UP000316759">
    <property type="component" value="Unassembled WGS sequence"/>
</dbReference>
<name>A0A504Y8G0_FASGI</name>
<feature type="domain" description="RRM" evidence="3">
    <location>
        <begin position="205"/>
        <end position="283"/>
    </location>
</feature>
<evidence type="ECO:0000256" key="2">
    <source>
        <dbReference type="PROSITE-ProRule" id="PRU00176"/>
    </source>
</evidence>
<evidence type="ECO:0000256" key="1">
    <source>
        <dbReference type="ARBA" id="ARBA00022884"/>
    </source>
</evidence>
<dbReference type="Gene3D" id="3.30.70.330">
    <property type="match status" value="1"/>
</dbReference>
<dbReference type="OrthoDB" id="266020at2759"/>
<dbReference type="STRING" id="46835.A0A504Y8G0"/>
<dbReference type="InterPro" id="IPR012677">
    <property type="entry name" value="Nucleotide-bd_a/b_plait_sf"/>
</dbReference>
<evidence type="ECO:0000313" key="4">
    <source>
        <dbReference type="EMBL" id="TPP56435.1"/>
    </source>
</evidence>
<dbReference type="InterPro" id="IPR000504">
    <property type="entry name" value="RRM_dom"/>
</dbReference>
<keyword evidence="1 2" id="KW-0694">RNA-binding</keyword>
<proteinExistence type="predicted"/>
<dbReference type="SMART" id="SM00360">
    <property type="entry name" value="RRM"/>
    <property type="match status" value="1"/>
</dbReference>
<protein>
    <submittedName>
        <fullName evidence="4">ELAV protein</fullName>
    </submittedName>
</protein>
<accession>A0A504Y8G0</accession>
<dbReference type="PROSITE" id="PS50102">
    <property type="entry name" value="RRM"/>
    <property type="match status" value="1"/>
</dbReference>
<dbReference type="InterPro" id="IPR035979">
    <property type="entry name" value="RBD_domain_sf"/>
</dbReference>
<gene>
    <name evidence="4" type="ORF">FGIG_06311</name>
</gene>
<dbReference type="GO" id="GO:0003723">
    <property type="term" value="F:RNA binding"/>
    <property type="evidence" value="ECO:0007669"/>
    <property type="project" value="UniProtKB-UniRule"/>
</dbReference>
<dbReference type="EMBL" id="SUNJ01014530">
    <property type="protein sequence ID" value="TPP56435.1"/>
    <property type="molecule type" value="Genomic_DNA"/>
</dbReference>
<dbReference type="CDD" id="cd12377">
    <property type="entry name" value="RRM3_Hu"/>
    <property type="match status" value="1"/>
</dbReference>
<dbReference type="PANTHER" id="PTHR10352">
    <property type="entry name" value="EUKARYOTIC TRANSLATION INITIATION FACTOR 3 SUBUNIT G"/>
    <property type="match status" value="1"/>
</dbReference>
<reference evidence="4 5" key="1">
    <citation type="submission" date="2019-04" db="EMBL/GenBank/DDBJ databases">
        <title>Annotation for the trematode Fasciola gigantica.</title>
        <authorList>
            <person name="Choi Y.-J."/>
        </authorList>
    </citation>
    <scope>NUCLEOTIDE SEQUENCE [LARGE SCALE GENOMIC DNA]</scope>
    <source>
        <strain evidence="4">Uganda_cow_1</strain>
    </source>
</reference>